<sequence length="43" mass="5149">TLIHEVPGTEASWEGEWFFEGFQVDNRVLPLSLRRRLPDHRRT</sequence>
<dbReference type="Proteomes" id="UP000265520">
    <property type="component" value="Unassembled WGS sequence"/>
</dbReference>
<dbReference type="EMBL" id="LXQA010756284">
    <property type="protein sequence ID" value="MCI69456.1"/>
    <property type="molecule type" value="Genomic_DNA"/>
</dbReference>
<dbReference type="AlphaFoldDB" id="A0A392UAP3"/>
<feature type="non-terminal residue" evidence="1">
    <location>
        <position position="1"/>
    </location>
</feature>
<proteinExistence type="predicted"/>
<protein>
    <submittedName>
        <fullName evidence="1">Uncharacterized protein</fullName>
    </submittedName>
</protein>
<accession>A0A392UAP3</accession>
<keyword evidence="2" id="KW-1185">Reference proteome</keyword>
<organism evidence="1 2">
    <name type="scientific">Trifolium medium</name>
    <dbReference type="NCBI Taxonomy" id="97028"/>
    <lineage>
        <taxon>Eukaryota</taxon>
        <taxon>Viridiplantae</taxon>
        <taxon>Streptophyta</taxon>
        <taxon>Embryophyta</taxon>
        <taxon>Tracheophyta</taxon>
        <taxon>Spermatophyta</taxon>
        <taxon>Magnoliopsida</taxon>
        <taxon>eudicotyledons</taxon>
        <taxon>Gunneridae</taxon>
        <taxon>Pentapetalae</taxon>
        <taxon>rosids</taxon>
        <taxon>fabids</taxon>
        <taxon>Fabales</taxon>
        <taxon>Fabaceae</taxon>
        <taxon>Papilionoideae</taxon>
        <taxon>50 kb inversion clade</taxon>
        <taxon>NPAAA clade</taxon>
        <taxon>Hologalegina</taxon>
        <taxon>IRL clade</taxon>
        <taxon>Trifolieae</taxon>
        <taxon>Trifolium</taxon>
    </lineage>
</organism>
<name>A0A392UAP3_9FABA</name>
<evidence type="ECO:0000313" key="1">
    <source>
        <dbReference type="EMBL" id="MCI69456.1"/>
    </source>
</evidence>
<reference evidence="1 2" key="1">
    <citation type="journal article" date="2018" name="Front. Plant Sci.">
        <title>Red Clover (Trifolium pratense) and Zigzag Clover (T. medium) - A Picture of Genomic Similarities and Differences.</title>
        <authorList>
            <person name="Dluhosova J."/>
            <person name="Istvanek J."/>
            <person name="Nedelnik J."/>
            <person name="Repkova J."/>
        </authorList>
    </citation>
    <scope>NUCLEOTIDE SEQUENCE [LARGE SCALE GENOMIC DNA]</scope>
    <source>
        <strain evidence="2">cv. 10/8</strain>
        <tissue evidence="1">Leaf</tissue>
    </source>
</reference>
<comment type="caution">
    <text evidence="1">The sequence shown here is derived from an EMBL/GenBank/DDBJ whole genome shotgun (WGS) entry which is preliminary data.</text>
</comment>
<evidence type="ECO:0000313" key="2">
    <source>
        <dbReference type="Proteomes" id="UP000265520"/>
    </source>
</evidence>